<reference evidence="1 2" key="1">
    <citation type="submission" date="2019-02" db="EMBL/GenBank/DDBJ databases">
        <title>The genomic architecture of introgression among sibling species of bacteria.</title>
        <authorList>
            <person name="Cavassim M.I.A."/>
            <person name="Moeskjaer S."/>
            <person name="Moslemi C."/>
            <person name="Fields B."/>
            <person name="Bachmann A."/>
            <person name="Vilhjalmsson B."/>
            <person name="Schierup M.H."/>
            <person name="Young J.P.W."/>
            <person name="Andersen S.U."/>
        </authorList>
    </citation>
    <scope>NUCLEOTIDE SEQUENCE [LARGE SCALE GENOMIC DNA]</scope>
    <source>
        <strain evidence="1 2">SM42</strain>
    </source>
</reference>
<protein>
    <submittedName>
        <fullName evidence="1">Uncharacterized protein</fullName>
    </submittedName>
</protein>
<name>A0AAE8QEQ8_9HYPH</name>
<dbReference type="Proteomes" id="UP000291892">
    <property type="component" value="Unassembled WGS sequence"/>
</dbReference>
<dbReference type="RefSeq" id="WP_130822594.1">
    <property type="nucleotide sequence ID" value="NZ_SIKX01000001.1"/>
</dbReference>
<accession>A0AAE8QEQ8</accession>
<evidence type="ECO:0000313" key="1">
    <source>
        <dbReference type="EMBL" id="TBF18870.1"/>
    </source>
</evidence>
<dbReference type="EMBL" id="SIKX01000001">
    <property type="protein sequence ID" value="TBF18870.1"/>
    <property type="molecule type" value="Genomic_DNA"/>
</dbReference>
<sequence>MTGKDPLHTSESHRGGLVPRQHFLDPALFVAIDDGGERGVRYGPGGHSSIEGSSMSQASFFLSAFDLDRWCSVLETRFTVDDIAALQTIIDPDIDADPEFAGCYIVEPGEMDAINQRFEVGFDPARLKLPEVEIWLERERKGRSIRNVPYLVHTNFELPLMLEGRKKLARFTDVLPRTEEAFDRWVEKGVFHKEVFVEPIPESLIPYLIDPSHRAVRDVYYTLKGEEWRIPAMNLLWKAGVGWNEYFERLEGMLFGYEDWQIDWWIAHRNEQSGGIGGVSFCCTVDSEGLKWMELAGFKALPPFAEIQIQIYDPDEDTVTAALLAEDESAVALARFKLSLEMQRRLLDGNTRGPWQINREQIPEINRHLKRQVDVLLRQSAP</sequence>
<dbReference type="AlphaFoldDB" id="A0AAE8QEQ8"/>
<comment type="caution">
    <text evidence="1">The sequence shown here is derived from an EMBL/GenBank/DDBJ whole genome shotgun (WGS) entry which is preliminary data.</text>
</comment>
<evidence type="ECO:0000313" key="2">
    <source>
        <dbReference type="Proteomes" id="UP000291892"/>
    </source>
</evidence>
<organism evidence="1 2">
    <name type="scientific">Rhizobium ruizarguesonis</name>
    <dbReference type="NCBI Taxonomy" id="2081791"/>
    <lineage>
        <taxon>Bacteria</taxon>
        <taxon>Pseudomonadati</taxon>
        <taxon>Pseudomonadota</taxon>
        <taxon>Alphaproteobacteria</taxon>
        <taxon>Hyphomicrobiales</taxon>
        <taxon>Rhizobiaceae</taxon>
        <taxon>Rhizobium/Agrobacterium group</taxon>
        <taxon>Rhizobium</taxon>
    </lineage>
</organism>
<proteinExistence type="predicted"/>
<gene>
    <name evidence="1" type="ORF">ELG94_11350</name>
</gene>